<proteinExistence type="predicted"/>
<evidence type="ECO:0000313" key="2">
    <source>
        <dbReference type="Proteomes" id="UP000275385"/>
    </source>
</evidence>
<gene>
    <name evidence="1" type="ORF">DL546_008650</name>
</gene>
<dbReference type="EMBL" id="QVQW01000017">
    <property type="protein sequence ID" value="RKU46032.1"/>
    <property type="molecule type" value="Genomic_DNA"/>
</dbReference>
<protein>
    <submittedName>
        <fullName evidence="1">Uncharacterized protein</fullName>
    </submittedName>
</protein>
<evidence type="ECO:0000313" key="1">
    <source>
        <dbReference type="EMBL" id="RKU46032.1"/>
    </source>
</evidence>
<comment type="caution">
    <text evidence="1">The sequence shown here is derived from an EMBL/GenBank/DDBJ whole genome shotgun (WGS) entry which is preliminary data.</text>
</comment>
<sequence length="103" mass="11363">MARGDCRAPITIGRNHLSLQRRICELRQSFCQLASRLGLQSVWVLWGSAISEAFDDETGTFSSLQPLVYQNKPEAVCVIVVLPALLPFRASSMAATARETIRA</sequence>
<name>A0A420YDN6_9PEZI</name>
<keyword evidence="2" id="KW-1185">Reference proteome</keyword>
<dbReference type="AlphaFoldDB" id="A0A420YDN6"/>
<dbReference type="Proteomes" id="UP000275385">
    <property type="component" value="Unassembled WGS sequence"/>
</dbReference>
<organism evidence="1 2">
    <name type="scientific">Coniochaeta pulveracea</name>
    <dbReference type="NCBI Taxonomy" id="177199"/>
    <lineage>
        <taxon>Eukaryota</taxon>
        <taxon>Fungi</taxon>
        <taxon>Dikarya</taxon>
        <taxon>Ascomycota</taxon>
        <taxon>Pezizomycotina</taxon>
        <taxon>Sordariomycetes</taxon>
        <taxon>Sordariomycetidae</taxon>
        <taxon>Coniochaetales</taxon>
        <taxon>Coniochaetaceae</taxon>
        <taxon>Coniochaeta</taxon>
    </lineage>
</organism>
<accession>A0A420YDN6</accession>
<reference evidence="1 2" key="1">
    <citation type="submission" date="2018-08" db="EMBL/GenBank/DDBJ databases">
        <title>Draft genome of the lignicolous fungus Coniochaeta pulveracea.</title>
        <authorList>
            <person name="Borstlap C.J."/>
            <person name="De Witt R.N."/>
            <person name="Botha A."/>
            <person name="Volschenk H."/>
        </authorList>
    </citation>
    <scope>NUCLEOTIDE SEQUENCE [LARGE SCALE GENOMIC DNA]</scope>
    <source>
        <strain evidence="1 2">CAB683</strain>
    </source>
</reference>